<reference evidence="9 10" key="1">
    <citation type="submission" date="2016-10" db="EMBL/GenBank/DDBJ databases">
        <authorList>
            <person name="de Groot N.N."/>
        </authorList>
    </citation>
    <scope>NUCLEOTIDE SEQUENCE [LARGE SCALE GENOMIC DNA]</scope>
    <source>
        <strain evidence="9 10">DSM 23553</strain>
    </source>
</reference>
<keyword evidence="4" id="KW-0630">Potassium</keyword>
<dbReference type="Gene3D" id="3.30.70.1450">
    <property type="entry name" value="Regulator of K+ conductance, C-terminal domain"/>
    <property type="match status" value="2"/>
</dbReference>
<keyword evidence="2" id="KW-0813">Transport</keyword>
<evidence type="ECO:0000259" key="8">
    <source>
        <dbReference type="PROSITE" id="PS51202"/>
    </source>
</evidence>
<evidence type="ECO:0000256" key="3">
    <source>
        <dbReference type="ARBA" id="ARBA00022538"/>
    </source>
</evidence>
<dbReference type="Pfam" id="PF02080">
    <property type="entry name" value="TrkA_C"/>
    <property type="match status" value="2"/>
</dbReference>
<keyword evidence="10" id="KW-1185">Reference proteome</keyword>
<evidence type="ECO:0000313" key="9">
    <source>
        <dbReference type="EMBL" id="SEF06590.1"/>
    </source>
</evidence>
<evidence type="ECO:0000256" key="5">
    <source>
        <dbReference type="ARBA" id="ARBA00023027"/>
    </source>
</evidence>
<feature type="domain" description="RCK N-terminal" evidence="7">
    <location>
        <begin position="232"/>
        <end position="349"/>
    </location>
</feature>
<dbReference type="Proteomes" id="UP000199448">
    <property type="component" value="Unassembled WGS sequence"/>
</dbReference>
<gene>
    <name evidence="9" type="ORF">SAMN04488034_1077</name>
</gene>
<dbReference type="OrthoDB" id="9775180at2"/>
<dbReference type="InterPro" id="IPR006036">
    <property type="entry name" value="K_uptake_TrkA"/>
</dbReference>
<proteinExistence type="predicted"/>
<evidence type="ECO:0000256" key="4">
    <source>
        <dbReference type="ARBA" id="ARBA00022958"/>
    </source>
</evidence>
<dbReference type="GO" id="GO:0015079">
    <property type="term" value="F:potassium ion transmembrane transporter activity"/>
    <property type="evidence" value="ECO:0007669"/>
    <property type="project" value="InterPro"/>
</dbReference>
<dbReference type="NCBIfam" id="NF007038">
    <property type="entry name" value="PRK09496.2-6"/>
    <property type="match status" value="1"/>
</dbReference>
<dbReference type="InterPro" id="IPR050721">
    <property type="entry name" value="Trk_Ktr_HKT_K-transport"/>
</dbReference>
<accession>A0A1H5NYT4</accession>
<name>A0A1H5NYT4_9FLAO</name>
<evidence type="ECO:0000256" key="2">
    <source>
        <dbReference type="ARBA" id="ARBA00022448"/>
    </source>
</evidence>
<dbReference type="RefSeq" id="WP_093113897.1">
    <property type="nucleotide sequence ID" value="NZ_FNGG01000007.1"/>
</dbReference>
<dbReference type="InterPro" id="IPR006037">
    <property type="entry name" value="RCK_C"/>
</dbReference>
<dbReference type="SUPFAM" id="SSF51735">
    <property type="entry name" value="NAD(P)-binding Rossmann-fold domains"/>
    <property type="match status" value="2"/>
</dbReference>
<dbReference type="InterPro" id="IPR003148">
    <property type="entry name" value="RCK_N"/>
</dbReference>
<dbReference type="STRING" id="390640.SAMN04488034_1077"/>
<dbReference type="NCBIfam" id="NF007031">
    <property type="entry name" value="PRK09496.1-2"/>
    <property type="match status" value="1"/>
</dbReference>
<keyword evidence="6" id="KW-0406">Ion transport</keyword>
<dbReference type="AlphaFoldDB" id="A0A1H5NYT4"/>
<protein>
    <recommendedName>
        <fullName evidence="1">Trk system potassium uptake protein TrkA</fullName>
    </recommendedName>
</protein>
<dbReference type="PROSITE" id="PS51201">
    <property type="entry name" value="RCK_N"/>
    <property type="match status" value="2"/>
</dbReference>
<dbReference type="Pfam" id="PF02254">
    <property type="entry name" value="TrkA_N"/>
    <property type="match status" value="2"/>
</dbReference>
<dbReference type="PROSITE" id="PS51202">
    <property type="entry name" value="RCK_C"/>
    <property type="match status" value="2"/>
</dbReference>
<organism evidence="9 10">
    <name type="scientific">Salinimicrobium catena</name>
    <dbReference type="NCBI Taxonomy" id="390640"/>
    <lineage>
        <taxon>Bacteria</taxon>
        <taxon>Pseudomonadati</taxon>
        <taxon>Bacteroidota</taxon>
        <taxon>Flavobacteriia</taxon>
        <taxon>Flavobacteriales</taxon>
        <taxon>Flavobacteriaceae</taxon>
        <taxon>Salinimicrobium</taxon>
    </lineage>
</organism>
<dbReference type="EMBL" id="FNUG01000007">
    <property type="protein sequence ID" value="SEF06590.1"/>
    <property type="molecule type" value="Genomic_DNA"/>
</dbReference>
<evidence type="ECO:0000313" key="10">
    <source>
        <dbReference type="Proteomes" id="UP000199448"/>
    </source>
</evidence>
<keyword evidence="3" id="KW-0633">Potassium transport</keyword>
<evidence type="ECO:0000256" key="6">
    <source>
        <dbReference type="ARBA" id="ARBA00023065"/>
    </source>
</evidence>
<dbReference type="InterPro" id="IPR036291">
    <property type="entry name" value="NAD(P)-bd_dom_sf"/>
</dbReference>
<dbReference type="NCBIfam" id="NF007039">
    <property type="entry name" value="PRK09496.3-2"/>
    <property type="match status" value="1"/>
</dbReference>
<dbReference type="GO" id="GO:0005886">
    <property type="term" value="C:plasma membrane"/>
    <property type="evidence" value="ECO:0007669"/>
    <property type="project" value="InterPro"/>
</dbReference>
<dbReference type="NCBIfam" id="NF007032">
    <property type="entry name" value="PRK09496.1-4"/>
    <property type="match status" value="1"/>
</dbReference>
<dbReference type="SUPFAM" id="SSF116726">
    <property type="entry name" value="TrkA C-terminal domain-like"/>
    <property type="match status" value="2"/>
</dbReference>
<dbReference type="PANTHER" id="PTHR43833">
    <property type="entry name" value="POTASSIUM CHANNEL PROTEIN 2-RELATED-RELATED"/>
    <property type="match status" value="1"/>
</dbReference>
<dbReference type="Gene3D" id="3.40.50.720">
    <property type="entry name" value="NAD(P)-binding Rossmann-like Domain"/>
    <property type="match status" value="2"/>
</dbReference>
<feature type="domain" description="RCK C-terminal" evidence="8">
    <location>
        <begin position="141"/>
        <end position="227"/>
    </location>
</feature>
<evidence type="ECO:0000256" key="1">
    <source>
        <dbReference type="ARBA" id="ARBA00017378"/>
    </source>
</evidence>
<dbReference type="PANTHER" id="PTHR43833:SF5">
    <property type="entry name" value="TRK SYSTEM POTASSIUM UPTAKE PROTEIN TRKA"/>
    <property type="match status" value="1"/>
</dbReference>
<feature type="domain" description="RCK N-terminal" evidence="7">
    <location>
        <begin position="1"/>
        <end position="121"/>
    </location>
</feature>
<dbReference type="InterPro" id="IPR036721">
    <property type="entry name" value="RCK_C_sf"/>
</dbReference>
<sequence>MKIIIAGAGEVGFHLAKLLSYESQDITLIDIDRDNLLYADTHLDIRTMRGDATSIAVLKDAQVKNVDLVIGVTSSETTNITVCVLAKQLGAKRTIARIANTEFLENKDEIGFVQFGIDELISPEALAAREIELLLNQSAFNDSYEFENGALTMVGLGLSDSAAFVGKTVKETAKIFPGIHFMPIAMQRKASQDTIIPRGNTYFREGDQVYFITTKGGVNDLYKLTGKKRHDIKNVMILGGSKIGRKTSYDLCKKKLNIKLIESDKKTAFDLADELPKALIIHGDGRNVELLEEESIQDMDAFIAVTGNSETNIMTCLVAKSKNVKRTIALVENMDYFQLSHSIGIDTLINKKLLAANNIFRYIRKGEVVAMTRLNNMDAELLEFIVKPSSRVANKRIVDLDFPRSAIIGGIIREGVGQIALGDFKIRPGDRAVICCLPHSISKVEKMFL</sequence>
<feature type="domain" description="RCK C-terminal" evidence="8">
    <location>
        <begin position="369"/>
        <end position="449"/>
    </location>
</feature>
<keyword evidence="5" id="KW-0520">NAD</keyword>
<dbReference type="PRINTS" id="PR00335">
    <property type="entry name" value="KUPTAKETRKA"/>
</dbReference>
<evidence type="ECO:0000259" key="7">
    <source>
        <dbReference type="PROSITE" id="PS51201"/>
    </source>
</evidence>